<dbReference type="InterPro" id="IPR011701">
    <property type="entry name" value="MFS"/>
</dbReference>
<dbReference type="PANTHER" id="PTHR43791:SF23">
    <property type="entry name" value="MAJOR FACILITATOR SUPERFAMILY (MFS) PROFILE DOMAIN-CONTAINING PROTEIN"/>
    <property type="match status" value="1"/>
</dbReference>
<evidence type="ECO:0000256" key="2">
    <source>
        <dbReference type="ARBA" id="ARBA00022448"/>
    </source>
</evidence>
<evidence type="ECO:0000313" key="8">
    <source>
        <dbReference type="EMBL" id="CAH0043783.1"/>
    </source>
</evidence>
<protein>
    <recommendedName>
        <fullName evidence="7">Major facilitator superfamily (MFS) profile domain-containing protein</fullName>
    </recommendedName>
</protein>
<dbReference type="GO" id="GO:0022857">
    <property type="term" value="F:transmembrane transporter activity"/>
    <property type="evidence" value="ECO:0007669"/>
    <property type="project" value="InterPro"/>
</dbReference>
<dbReference type="InterPro" id="IPR020846">
    <property type="entry name" value="MFS_dom"/>
</dbReference>
<feature type="domain" description="Major facilitator superfamily (MFS) profile" evidence="7">
    <location>
        <begin position="33"/>
        <end position="524"/>
    </location>
</feature>
<dbReference type="PANTHER" id="PTHR43791">
    <property type="entry name" value="PERMEASE-RELATED"/>
    <property type="match status" value="1"/>
</dbReference>
<feature type="transmembrane region" description="Helical" evidence="6">
    <location>
        <begin position="396"/>
        <end position="414"/>
    </location>
</feature>
<gene>
    <name evidence="8" type="ORF">CSOL1703_00009657</name>
</gene>
<keyword evidence="5 6" id="KW-0472">Membrane</keyword>
<feature type="transmembrane region" description="Helical" evidence="6">
    <location>
        <begin position="462"/>
        <end position="483"/>
    </location>
</feature>
<feature type="transmembrane region" description="Helical" evidence="6">
    <location>
        <begin position="167"/>
        <end position="187"/>
    </location>
</feature>
<feature type="transmembrane region" description="Helical" evidence="6">
    <location>
        <begin position="130"/>
        <end position="155"/>
    </location>
</feature>
<dbReference type="OrthoDB" id="3639251at2759"/>
<dbReference type="Gene3D" id="1.20.1250.20">
    <property type="entry name" value="MFS general substrate transporter like domains"/>
    <property type="match status" value="1"/>
</dbReference>
<keyword evidence="3 6" id="KW-0812">Transmembrane</keyword>
<keyword evidence="9" id="KW-1185">Reference proteome</keyword>
<proteinExistence type="predicted"/>
<feature type="transmembrane region" description="Helical" evidence="6">
    <location>
        <begin position="269"/>
        <end position="292"/>
    </location>
</feature>
<dbReference type="Proteomes" id="UP000775872">
    <property type="component" value="Unassembled WGS sequence"/>
</dbReference>
<name>A0A9N9YVC1_9HYPO</name>
<dbReference type="SUPFAM" id="SSF103473">
    <property type="entry name" value="MFS general substrate transporter"/>
    <property type="match status" value="1"/>
</dbReference>
<feature type="transmembrane region" description="Helical" evidence="6">
    <location>
        <begin position="74"/>
        <end position="91"/>
    </location>
</feature>
<dbReference type="FunFam" id="1.20.1250.20:FF:000057">
    <property type="entry name" value="MFS general substrate transporter"/>
    <property type="match status" value="1"/>
</dbReference>
<organism evidence="8 9">
    <name type="scientific">Clonostachys solani</name>
    <dbReference type="NCBI Taxonomy" id="160281"/>
    <lineage>
        <taxon>Eukaryota</taxon>
        <taxon>Fungi</taxon>
        <taxon>Dikarya</taxon>
        <taxon>Ascomycota</taxon>
        <taxon>Pezizomycotina</taxon>
        <taxon>Sordariomycetes</taxon>
        <taxon>Hypocreomycetidae</taxon>
        <taxon>Hypocreales</taxon>
        <taxon>Bionectriaceae</taxon>
        <taxon>Clonostachys</taxon>
    </lineage>
</organism>
<reference evidence="9" key="1">
    <citation type="submission" date="2019-06" db="EMBL/GenBank/DDBJ databases">
        <authorList>
            <person name="Broberg M."/>
        </authorList>
    </citation>
    <scope>NUCLEOTIDE SEQUENCE [LARGE SCALE GENOMIC DNA]</scope>
</reference>
<feature type="transmembrane region" description="Helical" evidence="6">
    <location>
        <begin position="331"/>
        <end position="352"/>
    </location>
</feature>
<dbReference type="GO" id="GO:0016020">
    <property type="term" value="C:membrane"/>
    <property type="evidence" value="ECO:0007669"/>
    <property type="project" value="UniProtKB-SubCell"/>
</dbReference>
<comment type="subcellular location">
    <subcellularLocation>
        <location evidence="1">Membrane</location>
        <topology evidence="1">Multi-pass membrane protein</topology>
    </subcellularLocation>
</comment>
<sequence length="524" mass="57719">MAAITKPKPESIANLSDEELGLMEKKMVRKVDMVTTLTIGNAGQSSAFYVDRSGLAATHVYGITDDLKMSETDFATAISILFVSYIPMQFPSNILVSRIPRPGLYICLMAIIWGAVSACTAAVKTKEQLYAVRVVLGIAEAAYFPGALYFLSAWYKKDELAKRIGGVFMFQALGQALGGFIAAACLTLEGKHGIAGWRWLFIVEGVVTVGLGLMFALVMPEFPHNARLLTPDQRDLAVWRLENERGATEVHEESSAWDGLKAAVSDKKLWLIVWCGGMGQAMGSVFNFFPSIIASLGYPKYESLLLTVPPYIVAMIGYYICSFLSDRYNKIYLIIIINLMASAPVYILGMNAPNTGSRYFAMCLMPVVSAPSHSLYLHTASPKTTPHTLFANSSYLFLLPMVPLLTLPLQLAVAPQVMLYKTNGLHMARPATKRALGMALINGLGGISNVWTSYLWKGGPQYYMAFGTLLGCAMVFLGSVTGYKFWVRRLNKKLAGTSEQQADVMRKHHVSQEQVDMGWRYEGY</sequence>
<feature type="transmembrane region" description="Helical" evidence="6">
    <location>
        <begin position="199"/>
        <end position="219"/>
    </location>
</feature>
<evidence type="ECO:0000256" key="1">
    <source>
        <dbReference type="ARBA" id="ARBA00004141"/>
    </source>
</evidence>
<keyword evidence="4 6" id="KW-1133">Transmembrane helix</keyword>
<evidence type="ECO:0000256" key="5">
    <source>
        <dbReference type="ARBA" id="ARBA00023136"/>
    </source>
</evidence>
<evidence type="ECO:0000256" key="6">
    <source>
        <dbReference type="SAM" id="Phobius"/>
    </source>
</evidence>
<evidence type="ECO:0000256" key="4">
    <source>
        <dbReference type="ARBA" id="ARBA00022989"/>
    </source>
</evidence>
<dbReference type="EMBL" id="CABFOC020000003">
    <property type="protein sequence ID" value="CAH0043783.1"/>
    <property type="molecule type" value="Genomic_DNA"/>
</dbReference>
<feature type="transmembrane region" description="Helical" evidence="6">
    <location>
        <begin position="435"/>
        <end position="456"/>
    </location>
</feature>
<evidence type="ECO:0000313" key="9">
    <source>
        <dbReference type="Proteomes" id="UP000775872"/>
    </source>
</evidence>
<reference evidence="8 9" key="2">
    <citation type="submission" date="2021-10" db="EMBL/GenBank/DDBJ databases">
        <authorList>
            <person name="Piombo E."/>
        </authorList>
    </citation>
    <scope>NUCLEOTIDE SEQUENCE [LARGE SCALE GENOMIC DNA]</scope>
</reference>
<comment type="caution">
    <text evidence="8">The sequence shown here is derived from an EMBL/GenBank/DDBJ whole genome shotgun (WGS) entry which is preliminary data.</text>
</comment>
<dbReference type="AlphaFoldDB" id="A0A9N9YVC1"/>
<keyword evidence="2" id="KW-0813">Transport</keyword>
<feature type="transmembrane region" description="Helical" evidence="6">
    <location>
        <begin position="103"/>
        <end position="123"/>
    </location>
</feature>
<dbReference type="InterPro" id="IPR036259">
    <property type="entry name" value="MFS_trans_sf"/>
</dbReference>
<evidence type="ECO:0000259" key="7">
    <source>
        <dbReference type="PROSITE" id="PS50850"/>
    </source>
</evidence>
<dbReference type="PROSITE" id="PS50850">
    <property type="entry name" value="MFS"/>
    <property type="match status" value="1"/>
</dbReference>
<feature type="transmembrane region" description="Helical" evidence="6">
    <location>
        <begin position="304"/>
        <end position="325"/>
    </location>
</feature>
<dbReference type="Pfam" id="PF07690">
    <property type="entry name" value="MFS_1"/>
    <property type="match status" value="1"/>
</dbReference>
<evidence type="ECO:0000256" key="3">
    <source>
        <dbReference type="ARBA" id="ARBA00022692"/>
    </source>
</evidence>
<accession>A0A9N9YVC1</accession>